<dbReference type="EMBL" id="JACIGM010000014">
    <property type="protein sequence ID" value="MBB4277759.1"/>
    <property type="molecule type" value="Genomic_DNA"/>
</dbReference>
<sequence length="220" mass="24376">MNETPIILASSFRILRDLLGQEFLFDELRAEPDEFFQLGLGEIESRTALIHMSVQIVASDASVKYEVILAVATYPVDAQQLFDLARFDVSTVGKQMKLMHPVQARAGLRLAGEASNLQYAKLLVLVGAGLKRVTNDQTGYRFRISSFFAVDIEADFGTLSHKEIGDKVGAEVPFEQLSACRKLFPIVRFSKAFESNDGTGVPDPRQMSPFTVLAKLFLVV</sequence>
<evidence type="ECO:0000313" key="1">
    <source>
        <dbReference type="EMBL" id="MBB4277759.1"/>
    </source>
</evidence>
<proteinExistence type="predicted"/>
<dbReference type="Proteomes" id="UP000533641">
    <property type="component" value="Unassembled WGS sequence"/>
</dbReference>
<accession>A0A7W6WHF4</accession>
<gene>
    <name evidence="1" type="ORF">GGE12_005568</name>
</gene>
<organism evidence="1 2">
    <name type="scientific">Rhizobium mongolense</name>
    <dbReference type="NCBI Taxonomy" id="57676"/>
    <lineage>
        <taxon>Bacteria</taxon>
        <taxon>Pseudomonadati</taxon>
        <taxon>Pseudomonadota</taxon>
        <taxon>Alphaproteobacteria</taxon>
        <taxon>Hyphomicrobiales</taxon>
        <taxon>Rhizobiaceae</taxon>
        <taxon>Rhizobium/Agrobacterium group</taxon>
        <taxon>Rhizobium</taxon>
    </lineage>
</organism>
<dbReference type="AlphaFoldDB" id="A0A7W6WHF4"/>
<reference evidence="1 2" key="1">
    <citation type="submission" date="2020-08" db="EMBL/GenBank/DDBJ databases">
        <title>Genomic Encyclopedia of Type Strains, Phase IV (KMG-V): Genome sequencing to study the core and pangenomes of soil and plant-associated prokaryotes.</title>
        <authorList>
            <person name="Whitman W."/>
        </authorList>
    </citation>
    <scope>NUCLEOTIDE SEQUENCE [LARGE SCALE GENOMIC DNA]</scope>
    <source>
        <strain evidence="1 2">SEMIA 402</strain>
    </source>
</reference>
<evidence type="ECO:0000313" key="2">
    <source>
        <dbReference type="Proteomes" id="UP000533641"/>
    </source>
</evidence>
<comment type="caution">
    <text evidence="1">The sequence shown here is derived from an EMBL/GenBank/DDBJ whole genome shotgun (WGS) entry which is preliminary data.</text>
</comment>
<protein>
    <submittedName>
        <fullName evidence="1">Uncharacterized protein</fullName>
    </submittedName>
</protein>
<name>A0A7W6WHF4_9HYPH</name>
<dbReference type="RefSeq" id="WP_183928457.1">
    <property type="nucleotide sequence ID" value="NZ_JACIGM010000014.1"/>
</dbReference>